<dbReference type="EMBL" id="FZMO01000567">
    <property type="protein sequence ID" value="SNQ52257.1"/>
    <property type="molecule type" value="Genomic_DNA"/>
</dbReference>
<name>A0A2I2L304_9ACTN</name>
<protein>
    <submittedName>
        <fullName evidence="2">Uncharacterized protein</fullName>
    </submittedName>
</protein>
<organism evidence="2 3">
    <name type="scientific">Frankia canadensis</name>
    <dbReference type="NCBI Taxonomy" id="1836972"/>
    <lineage>
        <taxon>Bacteria</taxon>
        <taxon>Bacillati</taxon>
        <taxon>Actinomycetota</taxon>
        <taxon>Actinomycetes</taxon>
        <taxon>Frankiales</taxon>
        <taxon>Frankiaceae</taxon>
        <taxon>Frankia</taxon>
    </lineage>
</organism>
<feature type="compositionally biased region" description="Basic and acidic residues" evidence="1">
    <location>
        <begin position="48"/>
        <end position="59"/>
    </location>
</feature>
<evidence type="ECO:0000256" key="1">
    <source>
        <dbReference type="SAM" id="MobiDB-lite"/>
    </source>
</evidence>
<keyword evidence="3" id="KW-1185">Reference proteome</keyword>
<dbReference type="AlphaFoldDB" id="A0A2I2L304"/>
<accession>A0A2I2L304</accession>
<feature type="region of interest" description="Disordered" evidence="1">
    <location>
        <begin position="34"/>
        <end position="59"/>
    </location>
</feature>
<evidence type="ECO:0000313" key="2">
    <source>
        <dbReference type="EMBL" id="SNQ52257.1"/>
    </source>
</evidence>
<sequence length="59" mass="6350">MMRTEHFAVRGIPGGTDGERPNVTTAIRCHHTGERAGAGLAPPPAVGAHREEIPHDWLD</sequence>
<dbReference type="Proteomes" id="UP000234331">
    <property type="component" value="Unassembled WGS sequence"/>
</dbReference>
<evidence type="ECO:0000313" key="3">
    <source>
        <dbReference type="Proteomes" id="UP000234331"/>
    </source>
</evidence>
<feature type="region of interest" description="Disordered" evidence="1">
    <location>
        <begin position="1"/>
        <end position="22"/>
    </location>
</feature>
<reference evidence="2 3" key="1">
    <citation type="submission" date="2017-06" db="EMBL/GenBank/DDBJ databases">
        <authorList>
            <person name="Kim H.J."/>
            <person name="Triplett B.A."/>
        </authorList>
    </citation>
    <scope>NUCLEOTIDE SEQUENCE [LARGE SCALE GENOMIC DNA]</scope>
    <source>
        <strain evidence="2">FRACA_ARgP5</strain>
    </source>
</reference>
<gene>
    <name evidence="2" type="ORF">FRACA_980020</name>
</gene>
<proteinExistence type="predicted"/>